<evidence type="ECO:0000256" key="1">
    <source>
        <dbReference type="SAM" id="MobiDB-lite"/>
    </source>
</evidence>
<feature type="domain" description="Ground-like" evidence="3">
    <location>
        <begin position="443"/>
        <end position="513"/>
    </location>
</feature>
<keyword evidence="2" id="KW-0732">Signal</keyword>
<dbReference type="InterPro" id="IPR007284">
    <property type="entry name" value="Ground-like_dom"/>
</dbReference>
<gene>
    <name evidence="4" type="primary">Necator_chrV.g19237</name>
    <name evidence="4" type="ORF">RB195_014445</name>
</gene>
<keyword evidence="5" id="KW-1185">Reference proteome</keyword>
<protein>
    <recommendedName>
        <fullName evidence="3">Ground-like domain-containing protein</fullName>
    </recommendedName>
</protein>
<feature type="compositionally biased region" description="Polar residues" evidence="1">
    <location>
        <begin position="273"/>
        <end position="290"/>
    </location>
</feature>
<evidence type="ECO:0000313" key="5">
    <source>
        <dbReference type="Proteomes" id="UP001303046"/>
    </source>
</evidence>
<feature type="chain" id="PRO_5047167565" description="Ground-like domain-containing protein" evidence="2">
    <location>
        <begin position="20"/>
        <end position="541"/>
    </location>
</feature>
<reference evidence="4 5" key="1">
    <citation type="submission" date="2023-08" db="EMBL/GenBank/DDBJ databases">
        <title>A Necator americanus chromosomal reference genome.</title>
        <authorList>
            <person name="Ilik V."/>
            <person name="Petrzelkova K.J."/>
            <person name="Pardy F."/>
            <person name="Fuh T."/>
            <person name="Niatou-Singa F.S."/>
            <person name="Gouil Q."/>
            <person name="Baker L."/>
            <person name="Ritchie M.E."/>
            <person name="Jex A.R."/>
            <person name="Gazzola D."/>
            <person name="Li H."/>
            <person name="Toshio Fujiwara R."/>
            <person name="Zhan B."/>
            <person name="Aroian R.V."/>
            <person name="Pafco B."/>
            <person name="Schwarz E.M."/>
        </authorList>
    </citation>
    <scope>NUCLEOTIDE SEQUENCE [LARGE SCALE GENOMIC DNA]</scope>
    <source>
        <strain evidence="4 5">Aroian</strain>
        <tissue evidence="4">Whole animal</tissue>
    </source>
</reference>
<comment type="caution">
    <text evidence="4">The sequence shown here is derived from an EMBL/GenBank/DDBJ whole genome shotgun (WGS) entry which is preliminary data.</text>
</comment>
<accession>A0ABR1E075</accession>
<dbReference type="Proteomes" id="UP001303046">
    <property type="component" value="Unassembled WGS sequence"/>
</dbReference>
<sequence>MSFLLLLIYHHIHIPLASSERPNLKFPTNSKRLHDDPLPDALPSPFGNKVYLKSKLLDNLNNFFPNTAESLEILGTHDHRHPPLSETNSIIDSISVPSLPKEGFLSPIQNLLQNSLDHNSFPTLIPTEIPIVPSDPPLDLPPPPPPPPSPPPPPQPTSKKRSEGPVVSGKILDSIRDWRKRLYRAFKMKKPKAALSRLAESSVSTDMKVFPASEVLDFKDVTPLVIDKNRQVLLSRKEPDRQNGVVGATVQTFGRDPGGKIVRIFGTQASGYTSVTQMDSPPEQASNDYSASFPITPKRKAYRTPGGRSVVYIPAPPTVATILPPPVTMPPPTLPPLITFPIPPTIAPSFSDQSYTGATPYNPPLNRYPNSLGSNYATPNINVPAQQPIQFPTISPPTYMPASENNDLEDGYGEDDLPQQQVGVMNTCAGEVMCTNNQAITEDKCNSLRLRTVIQDNIVPNDAEASKRAVQSAAESETGQYFDAICGTGFFSYIAHTDEFCLSSMGGVNCYVFSPVCSDTSSTMAFAKHRKSKRRAFLNKN</sequence>
<feature type="region of interest" description="Disordered" evidence="1">
    <location>
        <begin position="126"/>
        <end position="167"/>
    </location>
</feature>
<organism evidence="4 5">
    <name type="scientific">Necator americanus</name>
    <name type="common">Human hookworm</name>
    <dbReference type="NCBI Taxonomy" id="51031"/>
    <lineage>
        <taxon>Eukaryota</taxon>
        <taxon>Metazoa</taxon>
        <taxon>Ecdysozoa</taxon>
        <taxon>Nematoda</taxon>
        <taxon>Chromadorea</taxon>
        <taxon>Rhabditida</taxon>
        <taxon>Rhabditina</taxon>
        <taxon>Rhabditomorpha</taxon>
        <taxon>Strongyloidea</taxon>
        <taxon>Ancylostomatidae</taxon>
        <taxon>Bunostominae</taxon>
        <taxon>Necator</taxon>
    </lineage>
</organism>
<name>A0ABR1E075_NECAM</name>
<dbReference type="Pfam" id="PF04155">
    <property type="entry name" value="Ground-like"/>
    <property type="match status" value="1"/>
</dbReference>
<feature type="region of interest" description="Disordered" evidence="1">
    <location>
        <begin position="273"/>
        <end position="292"/>
    </location>
</feature>
<proteinExistence type="predicted"/>
<evidence type="ECO:0000313" key="4">
    <source>
        <dbReference type="EMBL" id="KAK6756058.1"/>
    </source>
</evidence>
<evidence type="ECO:0000259" key="3">
    <source>
        <dbReference type="Pfam" id="PF04155"/>
    </source>
</evidence>
<dbReference type="EMBL" id="JAVFWL010000005">
    <property type="protein sequence ID" value="KAK6756058.1"/>
    <property type="molecule type" value="Genomic_DNA"/>
</dbReference>
<feature type="signal peptide" evidence="2">
    <location>
        <begin position="1"/>
        <end position="19"/>
    </location>
</feature>
<feature type="compositionally biased region" description="Pro residues" evidence="1">
    <location>
        <begin position="133"/>
        <end position="156"/>
    </location>
</feature>
<evidence type="ECO:0000256" key="2">
    <source>
        <dbReference type="SAM" id="SignalP"/>
    </source>
</evidence>